<dbReference type="Pfam" id="PF13354">
    <property type="entry name" value="Beta-lactamase2"/>
    <property type="match status" value="1"/>
</dbReference>
<evidence type="ECO:0000256" key="1">
    <source>
        <dbReference type="SAM" id="MobiDB-lite"/>
    </source>
</evidence>
<keyword evidence="4" id="KW-1185">Reference proteome</keyword>
<dbReference type="AlphaFoldDB" id="A0A1Z3HP37"/>
<feature type="compositionally biased region" description="Polar residues" evidence="1">
    <location>
        <begin position="42"/>
        <end position="52"/>
    </location>
</feature>
<feature type="region of interest" description="Disordered" evidence="1">
    <location>
        <begin position="28"/>
        <end position="52"/>
    </location>
</feature>
<dbReference type="InterPro" id="IPR012338">
    <property type="entry name" value="Beta-lactam/transpept-like"/>
</dbReference>
<dbReference type="GO" id="GO:0030655">
    <property type="term" value="P:beta-lactam antibiotic catabolic process"/>
    <property type="evidence" value="ECO:0007669"/>
    <property type="project" value="InterPro"/>
</dbReference>
<feature type="compositionally biased region" description="Basic and acidic residues" evidence="1">
    <location>
        <begin position="327"/>
        <end position="340"/>
    </location>
</feature>
<feature type="domain" description="Beta-lactamase class A catalytic" evidence="2">
    <location>
        <begin position="82"/>
        <end position="290"/>
    </location>
</feature>
<dbReference type="InterPro" id="IPR045155">
    <property type="entry name" value="Beta-lactam_cat"/>
</dbReference>
<protein>
    <submittedName>
        <fullName evidence="3">Serine hydrolase</fullName>
    </submittedName>
</protein>
<evidence type="ECO:0000313" key="4">
    <source>
        <dbReference type="Proteomes" id="UP000191901"/>
    </source>
</evidence>
<dbReference type="GO" id="GO:0008800">
    <property type="term" value="F:beta-lactamase activity"/>
    <property type="evidence" value="ECO:0007669"/>
    <property type="project" value="InterPro"/>
</dbReference>
<dbReference type="PANTHER" id="PTHR35333">
    <property type="entry name" value="BETA-LACTAMASE"/>
    <property type="match status" value="1"/>
</dbReference>
<dbReference type="EMBL" id="CP021983">
    <property type="protein sequence ID" value="ASC72060.1"/>
    <property type="molecule type" value="Genomic_DNA"/>
</dbReference>
<reference evidence="3 4" key="1">
    <citation type="journal article" date="2016" name="Biochim. Biophys. Acta">
        <title>Characterization of red-shifted phycobilisomes isolated from the chlorophyll f-containing cyanobacterium Halomicronema hongdechloris.</title>
        <authorList>
            <person name="Li Y."/>
            <person name="Lin Y."/>
            <person name="Garvey C.J."/>
            <person name="Birch D."/>
            <person name="Corkery R.W."/>
            <person name="Loughlin P.C."/>
            <person name="Scheer H."/>
            <person name="Willows R.D."/>
            <person name="Chen M."/>
        </authorList>
    </citation>
    <scope>NUCLEOTIDE SEQUENCE [LARGE SCALE GENOMIC DNA]</scope>
    <source>
        <strain evidence="3 4">C2206</strain>
    </source>
</reference>
<evidence type="ECO:0000259" key="2">
    <source>
        <dbReference type="Pfam" id="PF13354"/>
    </source>
</evidence>
<accession>A0A1Z3HP37</accession>
<dbReference type="SUPFAM" id="SSF56601">
    <property type="entry name" value="beta-lactamase/transpeptidase-like"/>
    <property type="match status" value="1"/>
</dbReference>
<dbReference type="PANTHER" id="PTHR35333:SF4">
    <property type="entry name" value="SLR0121 PROTEIN"/>
    <property type="match status" value="1"/>
</dbReference>
<dbReference type="KEGG" id="hhg:XM38_030140"/>
<sequence>MRLLILGIGVAAIVGTVLSVLGPTEADAPTPGALTQAEPERSQSSSNPRANSGLSWNTELTYLAADLESLSALTPGLTQATFMVDLDTGDYVDVNGSTPVPAASTIKVPILVALLQAIDAGQVTLDQGLTLRQQDLAGGSGELREQPLDTQYPVLEVATQMIVSSDNTATNMIIELLGGATALNQQFRQWGLSATVIRSPLPDLGGTNTTSAQDLVTLMARVNQGELLSLRSRDRLLAIMQRTDNRSLIPSAAGNGAIVANKTGDIKSLLGDVALVDTRSGKRYALAILVQRPDNDGRAGELIRRITERVQQEMTQAVSTTETTVPEEARDATGDTRFDGEATPSLSPGDGTDLQVPQG</sequence>
<dbReference type="GO" id="GO:0046677">
    <property type="term" value="P:response to antibiotic"/>
    <property type="evidence" value="ECO:0007669"/>
    <property type="project" value="InterPro"/>
</dbReference>
<keyword evidence="3" id="KW-0378">Hydrolase</keyword>
<dbReference type="InterPro" id="IPR000871">
    <property type="entry name" value="Beta-lactam_class-A"/>
</dbReference>
<feature type="compositionally biased region" description="Polar residues" evidence="1">
    <location>
        <begin position="313"/>
        <end position="324"/>
    </location>
</feature>
<gene>
    <name evidence="3" type="ORF">XM38_030140</name>
</gene>
<dbReference type="Gene3D" id="3.40.710.10">
    <property type="entry name" value="DD-peptidase/beta-lactamase superfamily"/>
    <property type="match status" value="1"/>
</dbReference>
<proteinExistence type="predicted"/>
<dbReference type="Proteomes" id="UP000191901">
    <property type="component" value="Chromosome"/>
</dbReference>
<feature type="region of interest" description="Disordered" evidence="1">
    <location>
        <begin position="313"/>
        <end position="359"/>
    </location>
</feature>
<evidence type="ECO:0000313" key="3">
    <source>
        <dbReference type="EMBL" id="ASC72060.1"/>
    </source>
</evidence>
<name>A0A1Z3HP37_9CYAN</name>
<organism evidence="3 4">
    <name type="scientific">Halomicronema hongdechloris C2206</name>
    <dbReference type="NCBI Taxonomy" id="1641165"/>
    <lineage>
        <taxon>Bacteria</taxon>
        <taxon>Bacillati</taxon>
        <taxon>Cyanobacteriota</taxon>
        <taxon>Cyanophyceae</taxon>
        <taxon>Nodosilineales</taxon>
        <taxon>Nodosilineaceae</taxon>
        <taxon>Halomicronema</taxon>
    </lineage>
</organism>